<feature type="transmembrane region" description="Helical" evidence="7">
    <location>
        <begin position="319"/>
        <end position="339"/>
    </location>
</feature>
<dbReference type="Gene3D" id="3.30.70.1230">
    <property type="entry name" value="Nucleotide cyclase"/>
    <property type="match status" value="1"/>
</dbReference>
<dbReference type="SUPFAM" id="SSF55073">
    <property type="entry name" value="Nucleotide cyclase"/>
    <property type="match status" value="1"/>
</dbReference>
<reference evidence="10 11" key="1">
    <citation type="submission" date="2024-04" db="EMBL/GenBank/DDBJ databases">
        <title>Tritrichomonas musculus Genome.</title>
        <authorList>
            <person name="Alves-Ferreira E."/>
            <person name="Grigg M."/>
            <person name="Lorenzi H."/>
            <person name="Galac M."/>
        </authorList>
    </citation>
    <scope>NUCLEOTIDE SEQUENCE [LARGE SCALE GENOMIC DNA]</scope>
    <source>
        <strain evidence="10 11">EAF2021</strain>
    </source>
</reference>
<comment type="subcellular location">
    <subcellularLocation>
        <location evidence="1">Membrane</location>
    </subcellularLocation>
</comment>
<dbReference type="SUPFAM" id="SSF55785">
    <property type="entry name" value="PYP-like sensor domain (PAS domain)"/>
    <property type="match status" value="1"/>
</dbReference>
<keyword evidence="4 7" id="KW-1133">Transmembrane helix</keyword>
<accession>A0ABR2LB54</accession>
<dbReference type="InterPro" id="IPR000014">
    <property type="entry name" value="PAS"/>
</dbReference>
<feature type="transmembrane region" description="Helical" evidence="7">
    <location>
        <begin position="67"/>
        <end position="88"/>
    </location>
</feature>
<evidence type="ECO:0000256" key="2">
    <source>
        <dbReference type="ARBA" id="ARBA00022692"/>
    </source>
</evidence>
<feature type="domain" description="PAS" evidence="8">
    <location>
        <begin position="1252"/>
        <end position="1326"/>
    </location>
</feature>
<gene>
    <name evidence="10" type="ORF">M9Y10_002539</name>
</gene>
<dbReference type="SMART" id="SM00091">
    <property type="entry name" value="PAS"/>
    <property type="match status" value="1"/>
</dbReference>
<dbReference type="CDD" id="cd00130">
    <property type="entry name" value="PAS"/>
    <property type="match status" value="1"/>
</dbReference>
<feature type="transmembrane region" description="Helical" evidence="7">
    <location>
        <begin position="189"/>
        <end position="213"/>
    </location>
</feature>
<evidence type="ECO:0000256" key="3">
    <source>
        <dbReference type="ARBA" id="ARBA00022741"/>
    </source>
</evidence>
<keyword evidence="2 7" id="KW-0812">Transmembrane</keyword>
<evidence type="ECO:0008006" key="12">
    <source>
        <dbReference type="Google" id="ProtNLM"/>
    </source>
</evidence>
<keyword evidence="6" id="KW-0456">Lyase</keyword>
<feature type="transmembrane region" description="Helical" evidence="7">
    <location>
        <begin position="1183"/>
        <end position="1206"/>
    </location>
</feature>
<keyword evidence="11" id="KW-1185">Reference proteome</keyword>
<evidence type="ECO:0000259" key="9">
    <source>
        <dbReference type="PROSITE" id="PS50125"/>
    </source>
</evidence>
<dbReference type="CDD" id="cd07302">
    <property type="entry name" value="CHD"/>
    <property type="match status" value="1"/>
</dbReference>
<feature type="domain" description="Guanylate cyclase" evidence="9">
    <location>
        <begin position="1427"/>
        <end position="1559"/>
    </location>
</feature>
<dbReference type="PROSITE" id="PS50112">
    <property type="entry name" value="PAS"/>
    <property type="match status" value="1"/>
</dbReference>
<dbReference type="InterPro" id="IPR050401">
    <property type="entry name" value="Cyclic_nucleotide_synthase"/>
</dbReference>
<dbReference type="PANTHER" id="PTHR11920:SF335">
    <property type="entry name" value="GUANYLATE CYCLASE"/>
    <property type="match status" value="1"/>
</dbReference>
<dbReference type="EMBL" id="JAPFFF010000001">
    <property type="protein sequence ID" value="KAK8900216.1"/>
    <property type="molecule type" value="Genomic_DNA"/>
</dbReference>
<evidence type="ECO:0000256" key="7">
    <source>
        <dbReference type="SAM" id="Phobius"/>
    </source>
</evidence>
<feature type="transmembrane region" description="Helical" evidence="7">
    <location>
        <begin position="234"/>
        <end position="254"/>
    </location>
</feature>
<proteinExistence type="predicted"/>
<dbReference type="InterPro" id="IPR001054">
    <property type="entry name" value="A/G_cyclase"/>
</dbReference>
<dbReference type="PROSITE" id="PS50125">
    <property type="entry name" value="GUANYLATE_CYCLASE_2"/>
    <property type="match status" value="1"/>
</dbReference>
<dbReference type="Pfam" id="PF00211">
    <property type="entry name" value="Guanylate_cyc"/>
    <property type="match status" value="1"/>
</dbReference>
<dbReference type="Gene3D" id="3.30.450.20">
    <property type="entry name" value="PAS domain"/>
    <property type="match status" value="1"/>
</dbReference>
<dbReference type="PANTHER" id="PTHR11920">
    <property type="entry name" value="GUANYLYL CYCLASE"/>
    <property type="match status" value="1"/>
</dbReference>
<dbReference type="Pfam" id="PF25474">
    <property type="entry name" value="TPR_TmcB"/>
    <property type="match status" value="1"/>
</dbReference>
<evidence type="ECO:0000313" key="10">
    <source>
        <dbReference type="EMBL" id="KAK8900216.1"/>
    </source>
</evidence>
<dbReference type="InterPro" id="IPR035965">
    <property type="entry name" value="PAS-like_dom_sf"/>
</dbReference>
<feature type="transmembrane region" description="Helical" evidence="7">
    <location>
        <begin position="869"/>
        <end position="893"/>
    </location>
</feature>
<feature type="transmembrane region" description="Helical" evidence="7">
    <location>
        <begin position="260"/>
        <end position="281"/>
    </location>
</feature>
<dbReference type="InterPro" id="IPR057352">
    <property type="entry name" value="TPR_TmcB/C"/>
</dbReference>
<evidence type="ECO:0000259" key="8">
    <source>
        <dbReference type="PROSITE" id="PS50112"/>
    </source>
</evidence>
<feature type="transmembrane region" description="Helical" evidence="7">
    <location>
        <begin position="654"/>
        <end position="675"/>
    </location>
</feature>
<evidence type="ECO:0000313" key="11">
    <source>
        <dbReference type="Proteomes" id="UP001470230"/>
    </source>
</evidence>
<evidence type="ECO:0000256" key="5">
    <source>
        <dbReference type="ARBA" id="ARBA00023136"/>
    </source>
</evidence>
<feature type="transmembrane region" description="Helical" evidence="7">
    <location>
        <begin position="118"/>
        <end position="143"/>
    </location>
</feature>
<keyword evidence="3" id="KW-0547">Nucleotide-binding</keyword>
<feature type="transmembrane region" description="Helical" evidence="7">
    <location>
        <begin position="150"/>
        <end position="169"/>
    </location>
</feature>
<keyword evidence="5 7" id="KW-0472">Membrane</keyword>
<evidence type="ECO:0000256" key="1">
    <source>
        <dbReference type="ARBA" id="ARBA00004370"/>
    </source>
</evidence>
<dbReference type="Pfam" id="PF13426">
    <property type="entry name" value="PAS_9"/>
    <property type="match status" value="1"/>
</dbReference>
<name>A0ABR2LB54_9EUKA</name>
<dbReference type="Proteomes" id="UP001470230">
    <property type="component" value="Unassembled WGS sequence"/>
</dbReference>
<dbReference type="SMART" id="SM00044">
    <property type="entry name" value="CYCc"/>
    <property type="match status" value="1"/>
</dbReference>
<evidence type="ECO:0000256" key="6">
    <source>
        <dbReference type="ARBA" id="ARBA00023239"/>
    </source>
</evidence>
<comment type="caution">
    <text evidence="10">The sequence shown here is derived from an EMBL/GenBank/DDBJ whole genome shotgun (WGS) entry which is preliminary data.</text>
</comment>
<feature type="transmembrane region" description="Helical" evidence="7">
    <location>
        <begin position="962"/>
        <end position="988"/>
    </location>
</feature>
<sequence length="1609" mass="181492">MSQNDNSQHSSQNGSNALFSISSQAAHKRKYHGLLKRSPLKNLRDNLFRFMDYVSTRSASHKNLIKVMMWILMIQVFIISTLPLSQYWDNSKLVGKIENIISIVAFISPAKVNQNTHLIVALVVEIIVLILELTFVFCFLFFLRMSKCSVFLTTSINIIFCSGLIYLITLFSSYFGRSLYGIIKSDGSIGLNAVSLILSLFHIIILSFAQLDFVTPILMFRPQSFHVILSNSMVFYIISIFFFVLLTTLGSLLGGIAGHVIGLLGCFGIAPVVILYIVFPYSFCTQSFLFNTLFIYFSSFANILFISILNFLKQSCSDYTYIVIIAIMVLFIFTCPMILNSIFHEIKRKLDLVVKDVNEFDNLSKRVAMCIARLSFEDGYAIGHEWVLFTKLVEKYPKDLNIGIMYARYAAIYPDETPTLQITARHLISLKHGSLEMKHCIFQIHSILQHRDSSMSTSIKKNLNKINQKTEKARGQIRYLWECIMRGNIEEIEGLSSHLKNLEEEIVRDYSQLCLVYPNNPYVAHAYSSFLREILNDEQRAVEMNQIYQSLRQGRRTREERCYYFAQHAFPTLPTEDQHSALTRNNTTQITDAQSMRKKKYESSIAESSSVHNSSMFEAFDPKMEQINEEKMQKRYVESMVDSVRLPSMRYGPFLIIFLLCIAMPCCIIPVAVSVVNNIDETRNSMKVVMYSSQLRMSLAEMILLIYQTVFHNTNVTKMISLKERWERSYGERRPLPSGWDTDSSALLESIKENRYLIEMVNQLTHNLAQYGYFSDSLDLLYTPKVSFSTYHSHNVFSVGIYSLEHIFTYFMGVAVKGADTRDPIGYLDNFEFWSAIKNIKEMLPHLETFANYVNNGIVKLTDKEKKNVLTTVLIIILIAYLISIIFLIFLIFRLQKEKCAVFDVFKALPKSALSAIVTQLNSQNRREEDGQEQVTMSAQEENALRVLSTSVETSSSKMERLWPIFCLMIIFTAAAVVVLVLLILLAFHISDRFALINPLFATVPYVHSQFCAISLGILRLSAATEFTECEIDNSCPLTPNAKANYTLVNADLESLLADVVTAINYLRLGTNSVKSQGISDGGSDLVDLLTENMCEPKAEVTSSVDSIDCLSYESGISLIWARIRQMHQDSINNNNDLSFESNRHNVILSWLLGVAKHDYVEKSLSKLDEYADKLRKDTINNIIIVVVVGTIIIVICGIILVPQFLSLAEVARWSLRLLLFCQPNIVLQSKSIIKILSNNFSKKEESKDQNGVNFYETVVSHLLDGVLFLNNELTILSGNSAVGNILGIDPETILGKKLTEIFIAPPDSSSLKAFFAALQGALRAQRSPSIELEAEVVRGEENITLLLSVTAVSSSGNVQIKAVNAEGLSVLALVMKDMTSTIASNKLLVEEGIKSEKLLLMILPPVIVNKLQSGAKNISFAVKSASIMFVDIVSFTPWCGSHPAAYVMRTLNRLFAEFDRILRKYDRMTKIKCIGDCYMCAGGIFDEINQPAEHAKQAISFGIDIIQALKLLNIELGEKLRIRVGVNTGGPIVAGVLGIEKPTFDILGPDICLAAMMEHHGVPNNVHIPQHCYDLVFGNMFRIKERGDVEVKGKIYHTYVVSGYDVME</sequence>
<organism evidence="10 11">
    <name type="scientific">Tritrichomonas musculus</name>
    <dbReference type="NCBI Taxonomy" id="1915356"/>
    <lineage>
        <taxon>Eukaryota</taxon>
        <taxon>Metamonada</taxon>
        <taxon>Parabasalia</taxon>
        <taxon>Tritrichomonadida</taxon>
        <taxon>Tritrichomonadidae</taxon>
        <taxon>Tritrichomonas</taxon>
    </lineage>
</organism>
<feature type="transmembrane region" description="Helical" evidence="7">
    <location>
        <begin position="293"/>
        <end position="313"/>
    </location>
</feature>
<dbReference type="InterPro" id="IPR029787">
    <property type="entry name" value="Nucleotide_cyclase"/>
</dbReference>
<evidence type="ECO:0000256" key="4">
    <source>
        <dbReference type="ARBA" id="ARBA00022989"/>
    </source>
</evidence>
<protein>
    <recommendedName>
        <fullName evidence="12">Adenylate and Guanylate cyclase catalytic domain containing protein</fullName>
    </recommendedName>
</protein>